<evidence type="ECO:0000313" key="2">
    <source>
        <dbReference type="EMBL" id="MBB6456564.1"/>
    </source>
</evidence>
<dbReference type="EMBL" id="JACHIE010000003">
    <property type="protein sequence ID" value="MBB6456564.1"/>
    <property type="molecule type" value="Genomic_DNA"/>
</dbReference>
<keyword evidence="1" id="KW-1133">Transmembrane helix</keyword>
<evidence type="ECO:0008006" key="4">
    <source>
        <dbReference type="Google" id="ProtNLM"/>
    </source>
</evidence>
<keyword evidence="3" id="KW-1185">Reference proteome</keyword>
<protein>
    <recommendedName>
        <fullName evidence="4">HrgC protein</fullName>
    </recommendedName>
</protein>
<keyword evidence="1" id="KW-0812">Transmembrane</keyword>
<sequence length="105" mass="12053">MATRIKLRHKDTGIEKDGFYGFSWTTFFFGAFPCLFRMDFITFIGFFVVQCIIGACTVGFGVFIASFVWAFIYNKYYTRKLLEKGYVFADSPEKVIFAKMALGIA</sequence>
<feature type="transmembrane region" description="Helical" evidence="1">
    <location>
        <begin position="20"/>
        <end position="38"/>
    </location>
</feature>
<dbReference type="Proteomes" id="UP000578000">
    <property type="component" value="Unassembled WGS sequence"/>
</dbReference>
<comment type="caution">
    <text evidence="2">The sequence shown here is derived from an EMBL/GenBank/DDBJ whole genome shotgun (WGS) entry which is preliminary data.</text>
</comment>
<feature type="transmembrane region" description="Helical" evidence="1">
    <location>
        <begin position="44"/>
        <end position="72"/>
    </location>
</feature>
<accession>A0A841QE66</accession>
<gene>
    <name evidence="2" type="ORF">HNR55_001138</name>
</gene>
<keyword evidence="1" id="KW-0472">Membrane</keyword>
<dbReference type="RefSeq" id="WP_166112542.1">
    <property type="nucleotide sequence ID" value="NZ_BAABDB010000034.1"/>
</dbReference>
<proteinExistence type="predicted"/>
<evidence type="ECO:0000313" key="3">
    <source>
        <dbReference type="Proteomes" id="UP000578000"/>
    </source>
</evidence>
<evidence type="ECO:0000256" key="1">
    <source>
        <dbReference type="SAM" id="Phobius"/>
    </source>
</evidence>
<reference evidence="2 3" key="1">
    <citation type="submission" date="2020-08" db="EMBL/GenBank/DDBJ databases">
        <title>Genomic Encyclopedia of Type Strains, Phase IV (KMG-IV): sequencing the most valuable type-strain genomes for metagenomic binning, comparative biology and taxonomic classification.</title>
        <authorList>
            <person name="Goeker M."/>
        </authorList>
    </citation>
    <scope>NUCLEOTIDE SEQUENCE [LARGE SCALE GENOMIC DNA]</scope>
    <source>
        <strain evidence="2 3">DSM 4491</strain>
    </source>
</reference>
<organism evidence="2 3">
    <name type="scientific">Acetobacter lovaniensis</name>
    <dbReference type="NCBI Taxonomy" id="104100"/>
    <lineage>
        <taxon>Bacteria</taxon>
        <taxon>Pseudomonadati</taxon>
        <taxon>Pseudomonadota</taxon>
        <taxon>Alphaproteobacteria</taxon>
        <taxon>Acetobacterales</taxon>
        <taxon>Acetobacteraceae</taxon>
        <taxon>Acetobacter</taxon>
    </lineage>
</organism>
<name>A0A841QE66_9PROT</name>
<dbReference type="AlphaFoldDB" id="A0A841QE66"/>